<evidence type="ECO:0000313" key="3">
    <source>
        <dbReference type="Proteomes" id="UP000297938"/>
    </source>
</evidence>
<evidence type="ECO:0000259" key="1">
    <source>
        <dbReference type="Pfam" id="PF05043"/>
    </source>
</evidence>
<name>A0A7Z8D238_CARDV</name>
<dbReference type="EMBL" id="NRPP01000007">
    <property type="protein sequence ID" value="TFJ28509.1"/>
    <property type="molecule type" value="Genomic_DNA"/>
</dbReference>
<dbReference type="GO" id="GO:0003677">
    <property type="term" value="F:DNA binding"/>
    <property type="evidence" value="ECO:0007669"/>
    <property type="project" value="UniProtKB-KW"/>
</dbReference>
<reference evidence="2 3" key="1">
    <citation type="journal article" date="2018" name="Int. J. Food Microbiol.">
        <title>Growth of Carnobacterium spp. isolated from chilled vacuum-packaged meat under relevant acidic conditions.</title>
        <authorList>
            <person name="Zhang P."/>
            <person name="Badoni M."/>
            <person name="Ganzle M."/>
            <person name="Yang X."/>
        </authorList>
    </citation>
    <scope>NUCLEOTIDE SEQUENCE [LARGE SCALE GENOMIC DNA]</scope>
    <source>
        <strain evidence="2 3">B2</strain>
    </source>
</reference>
<accession>A0A7Z8D238</accession>
<dbReference type="AlphaFoldDB" id="A0A7Z8D238"/>
<dbReference type="Pfam" id="PF05043">
    <property type="entry name" value="Mga"/>
    <property type="match status" value="1"/>
</dbReference>
<proteinExistence type="predicted"/>
<sequence>MNFLLNKEYQHRMAILHHLELTPLQTTSIQEVSDALSFSNFIVKKSIKQIIEDLADHHITGIQIKLDSKKITFQSDGTDSILSLQWIYLKASNLFLLLDGMFKEKNFSLEQFSANQFLSLSAAYLLRSELETILKNYRITIDSDLQLAGLESDIRLFLFEVYFHSFNSLEYPFSKELVELAELFLKELSAFLSTTFSSTQKIKITFFLCITFQRLFFGNTLKKQGTSVPFNAIQLTIKPMIVQFFVDTTTLTKAQLKLETSFLCSFLFAGNLIPKINTSASLKFIESSCTPALDLTDLFLKQLGNRFDIQTEETYYALLKKELNRIHYKFLKFNHSDLMMYFQANPEFLKENYPDFFLFSEFFIHKNFNKNEETTILFYDYLFSLIRYLPASLLNNPIYVCVDFSHGKSYNHFISTSIKSFKFLNIVIEPSLSNQTNLYLSDFKPAHSQCDYIIWKNPPLPTDWEYFGNKIIELKHKER</sequence>
<organism evidence="2 3">
    <name type="scientific">Carnobacterium divergens</name>
    <name type="common">Lactobacillus divergens</name>
    <dbReference type="NCBI Taxonomy" id="2748"/>
    <lineage>
        <taxon>Bacteria</taxon>
        <taxon>Bacillati</taxon>
        <taxon>Bacillota</taxon>
        <taxon>Bacilli</taxon>
        <taxon>Lactobacillales</taxon>
        <taxon>Carnobacteriaceae</taxon>
        <taxon>Carnobacterium</taxon>
    </lineage>
</organism>
<evidence type="ECO:0000313" key="2">
    <source>
        <dbReference type="EMBL" id="TFJ28509.1"/>
    </source>
</evidence>
<dbReference type="Proteomes" id="UP000297938">
    <property type="component" value="Unassembled WGS sequence"/>
</dbReference>
<dbReference type="InterPro" id="IPR007737">
    <property type="entry name" value="Mga_HTH"/>
</dbReference>
<comment type="caution">
    <text evidence="2">The sequence shown here is derived from an EMBL/GenBank/DDBJ whole genome shotgun (WGS) entry which is preliminary data.</text>
</comment>
<gene>
    <name evidence="2" type="ORF">CKN69_02980</name>
</gene>
<keyword evidence="2" id="KW-0238">DNA-binding</keyword>
<protein>
    <submittedName>
        <fullName evidence="2">DNA-binding protein</fullName>
    </submittedName>
</protein>
<feature type="domain" description="Mga helix-turn-helix" evidence="1">
    <location>
        <begin position="84"/>
        <end position="162"/>
    </location>
</feature>
<dbReference type="RefSeq" id="WP_135025695.1">
    <property type="nucleotide sequence ID" value="NZ_JBFUWK010000004.1"/>
</dbReference>